<dbReference type="InterPro" id="IPR026669">
    <property type="entry name" value="Arsenite_MeTrfase-like"/>
</dbReference>
<evidence type="ECO:0000313" key="1">
    <source>
        <dbReference type="EMBL" id="KAH7571439.1"/>
    </source>
</evidence>
<protein>
    <recommendedName>
        <fullName evidence="3">Amine oxidase domain-containing protein</fullName>
    </recommendedName>
</protein>
<reference evidence="1 2" key="1">
    <citation type="submission" date="2021-02" db="EMBL/GenBank/DDBJ databases">
        <title>Plant Genome Project.</title>
        <authorList>
            <person name="Zhang R.-G."/>
        </authorList>
    </citation>
    <scope>NUCLEOTIDE SEQUENCE [LARGE SCALE GENOMIC DNA]</scope>
    <source>
        <tissue evidence="1">Leaves</tissue>
    </source>
</reference>
<evidence type="ECO:0000313" key="2">
    <source>
        <dbReference type="Proteomes" id="UP000827721"/>
    </source>
</evidence>
<dbReference type="PRINTS" id="PR00419">
    <property type="entry name" value="ADXRDTASE"/>
</dbReference>
<name>A0ABQ8I4R4_9ROSI</name>
<dbReference type="InterPro" id="IPR029063">
    <property type="entry name" value="SAM-dependent_MTases_sf"/>
</dbReference>
<evidence type="ECO:0008006" key="3">
    <source>
        <dbReference type="Google" id="ProtNLM"/>
    </source>
</evidence>
<dbReference type="SUPFAM" id="SSF53335">
    <property type="entry name" value="S-adenosyl-L-methionine-dependent methyltransferases"/>
    <property type="match status" value="1"/>
</dbReference>
<dbReference type="PANTHER" id="PTHR43675">
    <property type="entry name" value="ARSENITE METHYLTRANSFERASE"/>
    <property type="match status" value="1"/>
</dbReference>
<accession>A0ABQ8I4R4</accession>
<dbReference type="Gene3D" id="3.50.50.60">
    <property type="entry name" value="FAD/NAD(P)-binding domain"/>
    <property type="match status" value="1"/>
</dbReference>
<proteinExistence type="predicted"/>
<comment type="caution">
    <text evidence="1">The sequence shown here is derived from an EMBL/GenBank/DDBJ whole genome shotgun (WGS) entry which is preliminary data.</text>
</comment>
<dbReference type="Pfam" id="PF02353">
    <property type="entry name" value="CMAS"/>
    <property type="match status" value="1"/>
</dbReference>
<keyword evidence="2" id="KW-1185">Reference proteome</keyword>
<gene>
    <name evidence="1" type="ORF">JRO89_XS04G0053600</name>
</gene>
<organism evidence="1 2">
    <name type="scientific">Xanthoceras sorbifolium</name>
    <dbReference type="NCBI Taxonomy" id="99658"/>
    <lineage>
        <taxon>Eukaryota</taxon>
        <taxon>Viridiplantae</taxon>
        <taxon>Streptophyta</taxon>
        <taxon>Embryophyta</taxon>
        <taxon>Tracheophyta</taxon>
        <taxon>Spermatophyta</taxon>
        <taxon>Magnoliopsida</taxon>
        <taxon>eudicotyledons</taxon>
        <taxon>Gunneridae</taxon>
        <taxon>Pentapetalae</taxon>
        <taxon>rosids</taxon>
        <taxon>malvids</taxon>
        <taxon>Sapindales</taxon>
        <taxon>Sapindaceae</taxon>
        <taxon>Xanthoceroideae</taxon>
        <taxon>Xanthoceras</taxon>
    </lineage>
</organism>
<dbReference type="Pfam" id="PF13450">
    <property type="entry name" value="NAD_binding_8"/>
    <property type="match status" value="1"/>
</dbReference>
<dbReference type="SUPFAM" id="SSF51905">
    <property type="entry name" value="FAD/NAD(P)-binding domain"/>
    <property type="match status" value="1"/>
</dbReference>
<dbReference type="CDD" id="cd02440">
    <property type="entry name" value="AdoMet_MTases"/>
    <property type="match status" value="1"/>
</dbReference>
<sequence>MTTLEKMKVAVVGAGISGLVAAHVLAKSGVEVVLYEKKDHLGGHAMTVTFDGLDLDLAFINFNNMGCTPTSMIELVDMVEAKEMSFSVSLDKGRGGYEWGNKNGFLSVFAQKKNLLNPSFWKMLREIIKFKDHVISYLEMHENNPDIDHSETLEQFIRSHDYSELFRKTYLNPICCSIWSCPLERVMSFPAFDVFTFCRNHQLLQPLGYQQWNTTLGWCSHNYVNKVKDQLESWGCQIRIGCEVYSVSSADGGCTVVSKDGSQEMYSGCIMAVHAPDALKMLGSQATFDEKRVLGAFQYANIDIFLHRDKKFMPQDRAVWSACNFVGNTDGKAYMTYWLNALQNIGETSLPFLVTLNPDHTPEHTLVKWSTALPLPSAAASKASVELHTIQGKRGIWFCGTCQGHGFHEDGLKSSLIAAHGLLGKSCAISTNPRRCMVPSLMEKAARHFVVRFLGHYINTGHLILLEEGGTILNFKGTRKSSSLKTILRVHNPRFYWKVMTEADVGLADSYIDGDFSLEDKDEGLMKLIMILIANGDLDPSGSKFNQTRGLGLPWLFTGGIASAKHFFRRISRQNTVTQARMNITRMHDLDNEHFALFLDESMTLSCAVFKSKDEDLKVAQMRKISLLIEKARINEKHEVLDIGCGWGTLAIEIVKRTGCKYTGINLVEGQLKYAEMRVREAGLQDHIKFIFGDYLQLLKSHKYDRIIACEMIEAVGHEHLEGFFSKCESILAEDGLFVLQFISIPDQHYNEHRKNSDFLKEYLMPEECFTSLSRVTTAMASASRLCVEHVENIGIHYHQTLRYWRKNFFDKQSEILAKGFDEKFLRAWDYYYNYCAAQFKSRTLRNYQVVFSRPGNVSTFSNPYEGFPSPY</sequence>
<dbReference type="Proteomes" id="UP000827721">
    <property type="component" value="Unassembled WGS sequence"/>
</dbReference>
<dbReference type="PANTHER" id="PTHR43675:SF30">
    <property type="entry name" value="CYCLOPROPANE-FATTY-ACYL-PHOSPHOLIPID SYNTHASE"/>
    <property type="match status" value="1"/>
</dbReference>
<dbReference type="InterPro" id="IPR036188">
    <property type="entry name" value="FAD/NAD-bd_sf"/>
</dbReference>
<dbReference type="EMBL" id="JAFEMO010000004">
    <property type="protein sequence ID" value="KAH7571439.1"/>
    <property type="molecule type" value="Genomic_DNA"/>
</dbReference>
<dbReference type="Gene3D" id="3.40.50.150">
    <property type="entry name" value="Vaccinia Virus protein VP39"/>
    <property type="match status" value="1"/>
</dbReference>